<dbReference type="EMBL" id="LKAM01000006">
    <property type="protein sequence ID" value="KUM47865.1"/>
    <property type="molecule type" value="Genomic_DNA"/>
</dbReference>
<feature type="region of interest" description="Disordered" evidence="1">
    <location>
        <begin position="49"/>
        <end position="71"/>
    </location>
</feature>
<protein>
    <submittedName>
        <fullName evidence="2">Uncharacterized protein</fullName>
    </submittedName>
</protein>
<geneLocation type="mitochondrion" evidence="2"/>
<gene>
    <name evidence="2" type="ORF">ABT39_MTgene4859</name>
</gene>
<comment type="caution">
    <text evidence="2">The sequence shown here is derived from an EMBL/GenBank/DDBJ whole genome shotgun (WGS) entry which is preliminary data.</text>
</comment>
<accession>A0A101LYY0</accession>
<organism evidence="2">
    <name type="scientific">Picea glauca</name>
    <name type="common">White spruce</name>
    <name type="synonym">Pinus glauca</name>
    <dbReference type="NCBI Taxonomy" id="3330"/>
    <lineage>
        <taxon>Eukaryota</taxon>
        <taxon>Viridiplantae</taxon>
        <taxon>Streptophyta</taxon>
        <taxon>Embryophyta</taxon>
        <taxon>Tracheophyta</taxon>
        <taxon>Spermatophyta</taxon>
        <taxon>Pinopsida</taxon>
        <taxon>Pinidae</taxon>
        <taxon>Conifers I</taxon>
        <taxon>Pinales</taxon>
        <taxon>Pinaceae</taxon>
        <taxon>Picea</taxon>
    </lineage>
</organism>
<feature type="compositionally biased region" description="Low complexity" evidence="1">
    <location>
        <begin position="49"/>
        <end position="60"/>
    </location>
</feature>
<name>A0A101LYY0_PICGL</name>
<reference evidence="2" key="1">
    <citation type="journal article" date="2015" name="Genome Biol. Evol.">
        <title>Organellar Genomes of White Spruce (Picea glauca): Assembly and Annotation.</title>
        <authorList>
            <person name="Jackman S.D."/>
            <person name="Warren R.L."/>
            <person name="Gibb E.A."/>
            <person name="Vandervalk B.P."/>
            <person name="Mohamadi H."/>
            <person name="Chu J."/>
            <person name="Raymond A."/>
            <person name="Pleasance S."/>
            <person name="Coope R."/>
            <person name="Wildung M.R."/>
            <person name="Ritland C.E."/>
            <person name="Bousquet J."/>
            <person name="Jones S.J."/>
            <person name="Bohlmann J."/>
            <person name="Birol I."/>
        </authorList>
    </citation>
    <scope>NUCLEOTIDE SEQUENCE [LARGE SCALE GENOMIC DNA]</scope>
    <source>
        <tissue evidence="2">Flushing bud</tissue>
    </source>
</reference>
<keyword evidence="2" id="KW-0496">Mitochondrion</keyword>
<dbReference type="AlphaFoldDB" id="A0A101LYY0"/>
<sequence>MMVVPCNFTGEIVFFHEVKTYSIWWDPAPFSNLRKVASKVHPFLSVVQSPSSFGASSTSSHPKDGMPRLDSSSSLACLFSLNA</sequence>
<evidence type="ECO:0000313" key="2">
    <source>
        <dbReference type="EMBL" id="KUM47865.1"/>
    </source>
</evidence>
<proteinExistence type="predicted"/>
<evidence type="ECO:0000256" key="1">
    <source>
        <dbReference type="SAM" id="MobiDB-lite"/>
    </source>
</evidence>